<evidence type="ECO:0000313" key="3">
    <source>
        <dbReference type="Proteomes" id="UP000578077"/>
    </source>
</evidence>
<sequence>MSAEEEVRRVREAIAAAASGGPLGEQVRRLDEAHAAATEEWRRQRQVKVRKMHEDGMTYRDIAREIGVSFGRVRQILDENLDDTPLPPTSE</sequence>
<reference evidence="2 3" key="1">
    <citation type="submission" date="2020-08" db="EMBL/GenBank/DDBJ databases">
        <title>Sequencing the genomes of 1000 actinobacteria strains.</title>
        <authorList>
            <person name="Klenk H.-P."/>
        </authorList>
    </citation>
    <scope>NUCLEOTIDE SEQUENCE [LARGE SCALE GENOMIC DNA]</scope>
    <source>
        <strain evidence="2 3">DSM 44593</strain>
    </source>
</reference>
<dbReference type="Pfam" id="PF04545">
    <property type="entry name" value="Sigma70_r4"/>
    <property type="match status" value="1"/>
</dbReference>
<organism evidence="2 3">
    <name type="scientific">Streptomonospora salina</name>
    <dbReference type="NCBI Taxonomy" id="104205"/>
    <lineage>
        <taxon>Bacteria</taxon>
        <taxon>Bacillati</taxon>
        <taxon>Actinomycetota</taxon>
        <taxon>Actinomycetes</taxon>
        <taxon>Streptosporangiales</taxon>
        <taxon>Nocardiopsidaceae</taxon>
        <taxon>Streptomonospora</taxon>
    </lineage>
</organism>
<dbReference type="RefSeq" id="WP_184640498.1">
    <property type="nucleotide sequence ID" value="NZ_BAABKT010000035.1"/>
</dbReference>
<dbReference type="InterPro" id="IPR013324">
    <property type="entry name" value="RNA_pol_sigma_r3/r4-like"/>
</dbReference>
<dbReference type="EMBL" id="JACHLY010000002">
    <property type="protein sequence ID" value="MBB6001316.1"/>
    <property type="molecule type" value="Genomic_DNA"/>
</dbReference>
<evidence type="ECO:0000259" key="1">
    <source>
        <dbReference type="Pfam" id="PF04545"/>
    </source>
</evidence>
<proteinExistence type="predicted"/>
<gene>
    <name evidence="2" type="ORF">HNR25_005145</name>
</gene>
<protein>
    <submittedName>
        <fullName evidence="2">DNA invertase Pin-like site-specific DNA recombinase</fullName>
    </submittedName>
</protein>
<dbReference type="Proteomes" id="UP000578077">
    <property type="component" value="Unassembled WGS sequence"/>
</dbReference>
<dbReference type="SUPFAM" id="SSF88659">
    <property type="entry name" value="Sigma3 and sigma4 domains of RNA polymerase sigma factors"/>
    <property type="match status" value="1"/>
</dbReference>
<dbReference type="GO" id="GO:0006352">
    <property type="term" value="P:DNA-templated transcription initiation"/>
    <property type="evidence" value="ECO:0007669"/>
    <property type="project" value="InterPro"/>
</dbReference>
<comment type="caution">
    <text evidence="2">The sequence shown here is derived from an EMBL/GenBank/DDBJ whole genome shotgun (WGS) entry which is preliminary data.</text>
</comment>
<dbReference type="GO" id="GO:0003700">
    <property type="term" value="F:DNA-binding transcription factor activity"/>
    <property type="evidence" value="ECO:0007669"/>
    <property type="project" value="InterPro"/>
</dbReference>
<name>A0A841EE97_9ACTN</name>
<accession>A0A841EE97</accession>
<keyword evidence="3" id="KW-1185">Reference proteome</keyword>
<feature type="domain" description="RNA polymerase sigma-70 region 4" evidence="1">
    <location>
        <begin position="43"/>
        <end position="78"/>
    </location>
</feature>
<dbReference type="InterPro" id="IPR007630">
    <property type="entry name" value="RNA_pol_sigma70_r4"/>
</dbReference>
<dbReference type="AlphaFoldDB" id="A0A841EE97"/>
<evidence type="ECO:0000313" key="2">
    <source>
        <dbReference type="EMBL" id="MBB6001316.1"/>
    </source>
</evidence>